<evidence type="ECO:0000256" key="3">
    <source>
        <dbReference type="ARBA" id="ARBA00023002"/>
    </source>
</evidence>
<feature type="binding site" evidence="5">
    <location>
        <position position="112"/>
    </location>
    <ligand>
        <name>substrate</name>
    </ligand>
</feature>
<reference evidence="8 9" key="1">
    <citation type="submission" date="2020-04" db="EMBL/GenBank/DDBJ databases">
        <authorList>
            <person name="Zheng R.K."/>
            <person name="Sun C.M."/>
        </authorList>
    </citation>
    <scope>NUCLEOTIDE SEQUENCE [LARGE SCALE GENOMIC DNA]</scope>
    <source>
        <strain evidence="9">zrk29</strain>
    </source>
</reference>
<dbReference type="InterPro" id="IPR036812">
    <property type="entry name" value="NAD(P)_OxRdtase_dom_sf"/>
</dbReference>
<dbReference type="PIRSF" id="PIRSF000097">
    <property type="entry name" value="AKR"/>
    <property type="match status" value="1"/>
</dbReference>
<evidence type="ECO:0000256" key="4">
    <source>
        <dbReference type="PIRSR" id="PIRSR000097-1"/>
    </source>
</evidence>
<evidence type="ECO:0000313" key="8">
    <source>
        <dbReference type="EMBL" id="QLY39531.1"/>
    </source>
</evidence>
<dbReference type="PRINTS" id="PR00069">
    <property type="entry name" value="ALDKETRDTASE"/>
</dbReference>
<dbReference type="RefSeq" id="WP_312032003.1">
    <property type="nucleotide sequence ID" value="NZ_CP051151.1"/>
</dbReference>
<keyword evidence="3" id="KW-0560">Oxidoreductase</keyword>
<sequence length="272" mass="30866">MSKILNEFIELANGVKIPKIGFGTWQIENGDEAYQSVTNALKNGYIHIDSANGYGNEASVGQAIKDSKIPRDQIFVTSKLPSHIKNYEEAKKSFEETLNNFGFDYVDLYLIHAPWPWSNIGSKHDQGNVEAWKAMEEYYKAGKIRAIGVSNFSPSDIQNIIDHCEIVPLVNQIGFWIGRDQEDTLDYCKKHNILVEAYSPLATGKILKNPTIVEISKKYKVTPAQLCIRYCLEKDTIPLPKSTHEDRIIQNSQVNFKISQEDLKVLENLKTN</sequence>
<evidence type="ECO:0000259" key="7">
    <source>
        <dbReference type="Pfam" id="PF00248"/>
    </source>
</evidence>
<evidence type="ECO:0000256" key="6">
    <source>
        <dbReference type="PIRSR" id="PIRSR000097-3"/>
    </source>
</evidence>
<dbReference type="CDD" id="cd19071">
    <property type="entry name" value="AKR_AKR1-5-like"/>
    <property type="match status" value="1"/>
</dbReference>
<dbReference type="PROSITE" id="PS00062">
    <property type="entry name" value="ALDOKETO_REDUCTASE_2"/>
    <property type="match status" value="1"/>
</dbReference>
<feature type="domain" description="NADP-dependent oxidoreductase" evidence="7">
    <location>
        <begin position="19"/>
        <end position="268"/>
    </location>
</feature>
<dbReference type="GO" id="GO:0016616">
    <property type="term" value="F:oxidoreductase activity, acting on the CH-OH group of donors, NAD or NADP as acceptor"/>
    <property type="evidence" value="ECO:0007669"/>
    <property type="project" value="UniProtKB-ARBA"/>
</dbReference>
<protein>
    <submittedName>
        <fullName evidence="8">Aldo/keto reductase</fullName>
    </submittedName>
</protein>
<keyword evidence="9" id="KW-1185">Reference proteome</keyword>
<evidence type="ECO:0000256" key="5">
    <source>
        <dbReference type="PIRSR" id="PIRSR000097-2"/>
    </source>
</evidence>
<dbReference type="Pfam" id="PF00248">
    <property type="entry name" value="Aldo_ket_red"/>
    <property type="match status" value="1"/>
</dbReference>
<dbReference type="Proteomes" id="UP000512167">
    <property type="component" value="Chromosome"/>
</dbReference>
<dbReference type="SUPFAM" id="SSF51430">
    <property type="entry name" value="NAD(P)-linked oxidoreductase"/>
    <property type="match status" value="1"/>
</dbReference>
<organism evidence="8 9">
    <name type="scientific">Hujiaoplasma nucleasis</name>
    <dbReference type="NCBI Taxonomy" id="2725268"/>
    <lineage>
        <taxon>Bacteria</taxon>
        <taxon>Bacillati</taxon>
        <taxon>Mycoplasmatota</taxon>
        <taxon>Mollicutes</taxon>
        <taxon>Candidatus Izemoplasmatales</taxon>
        <taxon>Hujiaoplasmataceae</taxon>
        <taxon>Hujiaoplasma</taxon>
    </lineage>
</organism>
<dbReference type="AlphaFoldDB" id="A0A7L6N1S9"/>
<evidence type="ECO:0000256" key="2">
    <source>
        <dbReference type="ARBA" id="ARBA00022857"/>
    </source>
</evidence>
<evidence type="ECO:0000256" key="1">
    <source>
        <dbReference type="ARBA" id="ARBA00007905"/>
    </source>
</evidence>
<feature type="active site" description="Proton donor" evidence="4">
    <location>
        <position position="54"/>
    </location>
</feature>
<proteinExistence type="inferred from homology"/>
<dbReference type="PANTHER" id="PTHR43827:SF3">
    <property type="entry name" value="NADP-DEPENDENT OXIDOREDUCTASE DOMAIN-CONTAINING PROTEIN"/>
    <property type="match status" value="1"/>
</dbReference>
<gene>
    <name evidence="8" type="ORF">HF295_01100</name>
</gene>
<evidence type="ECO:0000313" key="9">
    <source>
        <dbReference type="Proteomes" id="UP000512167"/>
    </source>
</evidence>
<dbReference type="PANTHER" id="PTHR43827">
    <property type="entry name" value="2,5-DIKETO-D-GLUCONIC ACID REDUCTASE"/>
    <property type="match status" value="1"/>
</dbReference>
<dbReference type="Gene3D" id="3.20.20.100">
    <property type="entry name" value="NADP-dependent oxidoreductase domain"/>
    <property type="match status" value="1"/>
</dbReference>
<dbReference type="FunFam" id="3.20.20.100:FF:000015">
    <property type="entry name" value="Oxidoreductase, aldo/keto reductase family"/>
    <property type="match status" value="1"/>
</dbReference>
<dbReference type="PROSITE" id="PS00063">
    <property type="entry name" value="ALDOKETO_REDUCTASE_3"/>
    <property type="match status" value="1"/>
</dbReference>
<dbReference type="EMBL" id="CP051151">
    <property type="protein sequence ID" value="QLY39531.1"/>
    <property type="molecule type" value="Genomic_DNA"/>
</dbReference>
<accession>A0A7L6N1S9</accession>
<feature type="site" description="Lowers pKa of active site Tyr" evidence="6">
    <location>
        <position position="79"/>
    </location>
</feature>
<comment type="similarity">
    <text evidence="1">Belongs to the aldo/keto reductase family.</text>
</comment>
<keyword evidence="2" id="KW-0521">NADP</keyword>
<dbReference type="KEGG" id="tbk:HF295_01100"/>
<dbReference type="InterPro" id="IPR018170">
    <property type="entry name" value="Aldo/ket_reductase_CS"/>
</dbReference>
<dbReference type="InterPro" id="IPR020471">
    <property type="entry name" value="AKR"/>
</dbReference>
<name>A0A7L6N1S9_9MOLU</name>
<dbReference type="InterPro" id="IPR023210">
    <property type="entry name" value="NADP_OxRdtase_dom"/>
</dbReference>